<dbReference type="Proteomes" id="UP001596540">
    <property type="component" value="Unassembled WGS sequence"/>
</dbReference>
<reference evidence="7" key="1">
    <citation type="journal article" date="2019" name="Int. J. Syst. Evol. Microbiol.">
        <title>The Global Catalogue of Microorganisms (GCM) 10K type strain sequencing project: providing services to taxonomists for standard genome sequencing and annotation.</title>
        <authorList>
            <consortium name="The Broad Institute Genomics Platform"/>
            <consortium name="The Broad Institute Genome Sequencing Center for Infectious Disease"/>
            <person name="Wu L."/>
            <person name="Ma J."/>
        </authorList>
    </citation>
    <scope>NUCLEOTIDE SEQUENCE [LARGE SCALE GENOMIC DNA]</scope>
    <source>
        <strain evidence="7">CGMCC 4.7382</strain>
    </source>
</reference>
<gene>
    <name evidence="6" type="ORF">ACFQRF_04680</name>
</gene>
<proteinExistence type="predicted"/>
<dbReference type="InterPro" id="IPR050109">
    <property type="entry name" value="HTH-type_TetR-like_transc_reg"/>
</dbReference>
<evidence type="ECO:0000313" key="6">
    <source>
        <dbReference type="EMBL" id="MFC7327030.1"/>
    </source>
</evidence>
<keyword evidence="1" id="KW-0805">Transcription regulation</keyword>
<comment type="caution">
    <text evidence="6">The sequence shown here is derived from an EMBL/GenBank/DDBJ whole genome shotgun (WGS) entry which is preliminary data.</text>
</comment>
<dbReference type="SUPFAM" id="SSF48498">
    <property type="entry name" value="Tetracyclin repressor-like, C-terminal domain"/>
    <property type="match status" value="1"/>
</dbReference>
<dbReference type="InterPro" id="IPR011075">
    <property type="entry name" value="TetR_C"/>
</dbReference>
<dbReference type="InterPro" id="IPR009057">
    <property type="entry name" value="Homeodomain-like_sf"/>
</dbReference>
<dbReference type="PANTHER" id="PTHR30055">
    <property type="entry name" value="HTH-TYPE TRANSCRIPTIONAL REGULATOR RUTR"/>
    <property type="match status" value="1"/>
</dbReference>
<dbReference type="Gene3D" id="1.10.357.10">
    <property type="entry name" value="Tetracycline Repressor, domain 2"/>
    <property type="match status" value="1"/>
</dbReference>
<accession>A0ABW2KDB6</accession>
<dbReference type="Gene3D" id="1.10.10.60">
    <property type="entry name" value="Homeodomain-like"/>
    <property type="match status" value="1"/>
</dbReference>
<dbReference type="InterPro" id="IPR036271">
    <property type="entry name" value="Tet_transcr_reg_TetR-rel_C_sf"/>
</dbReference>
<evidence type="ECO:0000313" key="7">
    <source>
        <dbReference type="Proteomes" id="UP001596540"/>
    </source>
</evidence>
<sequence>MEPVSPRPRGRPRDESVDQRVLAAAVDELAEKGIAEFSVTSVAVRARAAKRSIYARWPGPEDLILAGMSTLAAGLTPPHTGSLAEDLAVLLDGLAATFAEPRRSVLQRCVAEIEQFPELYAAFKRDSIDRCQAAIEDAVHDAALRGEIRRDAERSIVAETLVGVAMLRASFSADAVLPTALRREIVRLLLDGLRPRAAHGQGVPGIT</sequence>
<evidence type="ECO:0000259" key="5">
    <source>
        <dbReference type="PROSITE" id="PS50977"/>
    </source>
</evidence>
<keyword evidence="3" id="KW-0804">Transcription</keyword>
<dbReference type="EMBL" id="JBHTBH010000002">
    <property type="protein sequence ID" value="MFC7327030.1"/>
    <property type="molecule type" value="Genomic_DNA"/>
</dbReference>
<dbReference type="Pfam" id="PF16859">
    <property type="entry name" value="TetR_C_11"/>
    <property type="match status" value="1"/>
</dbReference>
<dbReference type="Pfam" id="PF00440">
    <property type="entry name" value="TetR_N"/>
    <property type="match status" value="1"/>
</dbReference>
<name>A0ABW2KDB6_9ACTN</name>
<protein>
    <submittedName>
        <fullName evidence="6">TetR/AcrR family transcriptional regulator</fullName>
    </submittedName>
</protein>
<dbReference type="PANTHER" id="PTHR30055:SF148">
    <property type="entry name" value="TETR-FAMILY TRANSCRIPTIONAL REGULATOR"/>
    <property type="match status" value="1"/>
</dbReference>
<evidence type="ECO:0000256" key="2">
    <source>
        <dbReference type="ARBA" id="ARBA00023125"/>
    </source>
</evidence>
<dbReference type="InterPro" id="IPR001647">
    <property type="entry name" value="HTH_TetR"/>
</dbReference>
<evidence type="ECO:0000256" key="4">
    <source>
        <dbReference type="PROSITE-ProRule" id="PRU00335"/>
    </source>
</evidence>
<dbReference type="RefSeq" id="WP_379869155.1">
    <property type="nucleotide sequence ID" value="NZ_JBHTBH010000002.1"/>
</dbReference>
<dbReference type="PROSITE" id="PS50977">
    <property type="entry name" value="HTH_TETR_2"/>
    <property type="match status" value="1"/>
</dbReference>
<feature type="DNA-binding region" description="H-T-H motif" evidence="4">
    <location>
        <begin position="38"/>
        <end position="57"/>
    </location>
</feature>
<keyword evidence="7" id="KW-1185">Reference proteome</keyword>
<organism evidence="6 7">
    <name type="scientific">Marinactinospora rubrisoli</name>
    <dbReference type="NCBI Taxonomy" id="2715399"/>
    <lineage>
        <taxon>Bacteria</taxon>
        <taxon>Bacillati</taxon>
        <taxon>Actinomycetota</taxon>
        <taxon>Actinomycetes</taxon>
        <taxon>Streptosporangiales</taxon>
        <taxon>Nocardiopsidaceae</taxon>
        <taxon>Marinactinospora</taxon>
    </lineage>
</organism>
<keyword evidence="2 4" id="KW-0238">DNA-binding</keyword>
<evidence type="ECO:0000256" key="3">
    <source>
        <dbReference type="ARBA" id="ARBA00023163"/>
    </source>
</evidence>
<feature type="domain" description="HTH tetR-type" evidence="5">
    <location>
        <begin position="15"/>
        <end position="75"/>
    </location>
</feature>
<evidence type="ECO:0000256" key="1">
    <source>
        <dbReference type="ARBA" id="ARBA00023015"/>
    </source>
</evidence>
<dbReference type="SUPFAM" id="SSF46689">
    <property type="entry name" value="Homeodomain-like"/>
    <property type="match status" value="1"/>
</dbReference>